<proteinExistence type="predicted"/>
<name>A0A4Q8M058_9GAMM</name>
<accession>A0A4Q8M058</accession>
<organism evidence="2 3">
    <name type="scientific">Pseudoxanthomonas winnipegensis</name>
    <dbReference type="NCBI Taxonomy" id="2480810"/>
    <lineage>
        <taxon>Bacteria</taxon>
        <taxon>Pseudomonadati</taxon>
        <taxon>Pseudomonadota</taxon>
        <taxon>Gammaproteobacteria</taxon>
        <taxon>Lysobacterales</taxon>
        <taxon>Lysobacteraceae</taxon>
        <taxon>Pseudoxanthomonas</taxon>
    </lineage>
</organism>
<dbReference type="Pfam" id="PF04214">
    <property type="entry name" value="DUF411"/>
    <property type="match status" value="1"/>
</dbReference>
<feature type="chain" id="PRO_5020752258" evidence="1">
    <location>
        <begin position="20"/>
        <end position="169"/>
    </location>
</feature>
<evidence type="ECO:0000256" key="1">
    <source>
        <dbReference type="SAM" id="SignalP"/>
    </source>
</evidence>
<dbReference type="RefSeq" id="WP_130522609.1">
    <property type="nucleotide sequence ID" value="NZ_SHLZ01000003.1"/>
</dbReference>
<protein>
    <submittedName>
        <fullName evidence="2">DUF411 domain-containing protein</fullName>
    </submittedName>
</protein>
<dbReference type="Proteomes" id="UP000292087">
    <property type="component" value="Unassembled WGS sequence"/>
</dbReference>
<evidence type="ECO:0000313" key="3">
    <source>
        <dbReference type="Proteomes" id="UP000292087"/>
    </source>
</evidence>
<dbReference type="EMBL" id="SHMF01000001">
    <property type="protein sequence ID" value="TAA37640.1"/>
    <property type="molecule type" value="Genomic_DNA"/>
</dbReference>
<dbReference type="AlphaFoldDB" id="A0A4Q8M058"/>
<keyword evidence="1" id="KW-0732">Signal</keyword>
<comment type="caution">
    <text evidence="2">The sequence shown here is derived from an EMBL/GenBank/DDBJ whole genome shotgun (WGS) entry which is preliminary data.</text>
</comment>
<sequence length="169" mass="18002">MLIRHAFPILVLLGGTALAACAKPVATVAEGTRISPEVQATATPTLPVVLVHKSPTCGCCNQWVEHMRQAGFTVQVDNQNDVTPIKQRLGVPYGKGSCHTAEVAGYFIEGHVPAEDIKRLLVRKPDVKGLVLPGMPAGSPGMELPDGRTEPYTVEQVARDGSTQAFAQH</sequence>
<dbReference type="InterPro" id="IPR007332">
    <property type="entry name" value="DUF411"/>
</dbReference>
<gene>
    <name evidence="2" type="ORF">EA656_02970</name>
</gene>
<evidence type="ECO:0000313" key="2">
    <source>
        <dbReference type="EMBL" id="TAA37640.1"/>
    </source>
</evidence>
<dbReference type="PROSITE" id="PS51257">
    <property type="entry name" value="PROKAR_LIPOPROTEIN"/>
    <property type="match status" value="1"/>
</dbReference>
<feature type="signal peptide" evidence="1">
    <location>
        <begin position="1"/>
        <end position="19"/>
    </location>
</feature>
<reference evidence="2 3" key="1">
    <citation type="submission" date="2019-02" db="EMBL/GenBank/DDBJ databases">
        <title>WGS of Pseudoxanthomonas species novum from clinical isolates.</title>
        <authorList>
            <person name="Bernier A.-M."/>
            <person name="Bernard K."/>
            <person name="Vachon A."/>
        </authorList>
    </citation>
    <scope>NUCLEOTIDE SEQUENCE [LARGE SCALE GENOMIC DNA]</scope>
    <source>
        <strain evidence="2 3">NML140781</strain>
    </source>
</reference>